<evidence type="ECO:0000256" key="1">
    <source>
        <dbReference type="ARBA" id="ARBA00004141"/>
    </source>
</evidence>
<feature type="transmembrane region" description="Helical" evidence="7">
    <location>
        <begin position="133"/>
        <end position="151"/>
    </location>
</feature>
<comment type="subcellular location">
    <subcellularLocation>
        <location evidence="1">Membrane</location>
        <topology evidence="1">Multi-pass membrane protein</topology>
    </subcellularLocation>
</comment>
<feature type="transmembrane region" description="Helical" evidence="7">
    <location>
        <begin position="350"/>
        <end position="370"/>
    </location>
</feature>
<comment type="similarity">
    <text evidence="2">Belongs to the major facilitator superfamily. Proton-dependent oligopeptide transporter (POT/PTR) (TC 2.A.17) family.</text>
</comment>
<keyword evidence="10" id="KW-1185">Reference proteome</keyword>
<evidence type="ECO:0000256" key="6">
    <source>
        <dbReference type="ARBA" id="ARBA00023136"/>
    </source>
</evidence>
<dbReference type="Gene3D" id="1.20.1250.20">
    <property type="entry name" value="MFS general substrate transporter like domains"/>
    <property type="match status" value="1"/>
</dbReference>
<dbReference type="OrthoDB" id="205993at2759"/>
<dbReference type="SUPFAM" id="SSF103473">
    <property type="entry name" value="MFS general substrate transporter"/>
    <property type="match status" value="1"/>
</dbReference>
<dbReference type="GO" id="GO:0015833">
    <property type="term" value="P:peptide transport"/>
    <property type="evidence" value="ECO:0007669"/>
    <property type="project" value="UniProtKB-KW"/>
</dbReference>
<evidence type="ECO:0000313" key="9">
    <source>
        <dbReference type="EMBL" id="CAF4061221.1"/>
    </source>
</evidence>
<feature type="transmembrane region" description="Helical" evidence="7">
    <location>
        <begin position="269"/>
        <end position="287"/>
    </location>
</feature>
<protein>
    <submittedName>
        <fullName evidence="8">Uncharacterized protein</fullName>
    </submittedName>
</protein>
<evidence type="ECO:0000256" key="5">
    <source>
        <dbReference type="ARBA" id="ARBA00022989"/>
    </source>
</evidence>
<evidence type="ECO:0000256" key="2">
    <source>
        <dbReference type="ARBA" id="ARBA00005982"/>
    </source>
</evidence>
<dbReference type="EMBL" id="CAJNOQ010011260">
    <property type="protein sequence ID" value="CAF1272177.1"/>
    <property type="molecule type" value="Genomic_DNA"/>
</dbReference>
<dbReference type="PANTHER" id="PTHR11654">
    <property type="entry name" value="OLIGOPEPTIDE TRANSPORTER-RELATED"/>
    <property type="match status" value="1"/>
</dbReference>
<keyword evidence="4" id="KW-0571">Peptide transport</keyword>
<feature type="transmembrane region" description="Helical" evidence="7">
    <location>
        <begin position="311"/>
        <end position="329"/>
    </location>
</feature>
<evidence type="ECO:0000256" key="3">
    <source>
        <dbReference type="ARBA" id="ARBA00022692"/>
    </source>
</evidence>
<feature type="transmembrane region" description="Helical" evidence="7">
    <location>
        <begin position="38"/>
        <end position="65"/>
    </location>
</feature>
<dbReference type="Pfam" id="PF00854">
    <property type="entry name" value="PTR2"/>
    <property type="match status" value="1"/>
</dbReference>
<evidence type="ECO:0000313" key="8">
    <source>
        <dbReference type="EMBL" id="CAF1272177.1"/>
    </source>
</evidence>
<sequence>MNNDQLTGSSTNELAPLVYRPPRPAVLQDNRSNLRRQLAVLAILVGCFFERLAFYSLAGNLVVFLSSTDSNWKQFNAVTASFIFLEPCSYVLLPTLIFIGLGVGAVQANTAVFGAEQVQNLGAAETSAYFNKYYAAVNFGGLLAFGVIAYVQQNVDFFYGYVIPATLLIIAALLFIGAYPLYIHSQPFDSVITLFIPVLINAFRSKRQHSREVVQQPQQISADENSVLTQQFDCRLTSTEKITFIDYARASKGGKFIDRIVDDVKSLRYIIVVFVLLIPYWLIYFQIETTFLVQGLHMRIPRFGASQRMPAIWLSLGDQVIIILMILFLNTVIYKRLNSSGRAIKIETRIVIGMVCATLAMCASGLIEIFRVQTCQNYPTVTQIIGNTTYIAADFTIFAQFPQYIAVGLSEVFASVASLEFAYLSAPRSAQSLIMALRFCSSGISSFLGSVESWERTKEK</sequence>
<dbReference type="AlphaFoldDB" id="A0A815BM04"/>
<dbReference type="Proteomes" id="UP000663829">
    <property type="component" value="Unassembled WGS sequence"/>
</dbReference>
<accession>A0A815BM04</accession>
<dbReference type="GO" id="GO:0016020">
    <property type="term" value="C:membrane"/>
    <property type="evidence" value="ECO:0007669"/>
    <property type="project" value="UniProtKB-SubCell"/>
</dbReference>
<dbReference type="EMBL" id="CAJOBC010023970">
    <property type="protein sequence ID" value="CAF4061221.1"/>
    <property type="molecule type" value="Genomic_DNA"/>
</dbReference>
<dbReference type="InterPro" id="IPR036259">
    <property type="entry name" value="MFS_trans_sf"/>
</dbReference>
<dbReference type="InterPro" id="IPR000109">
    <property type="entry name" value="POT_fam"/>
</dbReference>
<keyword evidence="4" id="KW-0653">Protein transport</keyword>
<organism evidence="8 10">
    <name type="scientific">Didymodactylos carnosus</name>
    <dbReference type="NCBI Taxonomy" id="1234261"/>
    <lineage>
        <taxon>Eukaryota</taxon>
        <taxon>Metazoa</taxon>
        <taxon>Spiralia</taxon>
        <taxon>Gnathifera</taxon>
        <taxon>Rotifera</taxon>
        <taxon>Eurotatoria</taxon>
        <taxon>Bdelloidea</taxon>
        <taxon>Philodinida</taxon>
        <taxon>Philodinidae</taxon>
        <taxon>Didymodactylos</taxon>
    </lineage>
</organism>
<reference evidence="8" key="1">
    <citation type="submission" date="2021-02" db="EMBL/GenBank/DDBJ databases">
        <authorList>
            <person name="Nowell W R."/>
        </authorList>
    </citation>
    <scope>NUCLEOTIDE SEQUENCE</scope>
</reference>
<evidence type="ECO:0000256" key="4">
    <source>
        <dbReference type="ARBA" id="ARBA00022856"/>
    </source>
</evidence>
<evidence type="ECO:0000313" key="10">
    <source>
        <dbReference type="Proteomes" id="UP000663829"/>
    </source>
</evidence>
<gene>
    <name evidence="8" type="ORF">GPM918_LOCUS27135</name>
    <name evidence="9" type="ORF">SRO942_LOCUS27412</name>
</gene>
<dbReference type="Proteomes" id="UP000681722">
    <property type="component" value="Unassembled WGS sequence"/>
</dbReference>
<proteinExistence type="inferred from homology"/>
<dbReference type="GO" id="GO:0022857">
    <property type="term" value="F:transmembrane transporter activity"/>
    <property type="evidence" value="ECO:0007669"/>
    <property type="project" value="InterPro"/>
</dbReference>
<keyword evidence="6 7" id="KW-0472">Membrane</keyword>
<keyword evidence="4" id="KW-0813">Transport</keyword>
<evidence type="ECO:0000256" key="7">
    <source>
        <dbReference type="SAM" id="Phobius"/>
    </source>
</evidence>
<feature type="transmembrane region" description="Helical" evidence="7">
    <location>
        <begin position="158"/>
        <end position="179"/>
    </location>
</feature>
<keyword evidence="5 7" id="KW-1133">Transmembrane helix</keyword>
<comment type="caution">
    <text evidence="8">The sequence shown here is derived from an EMBL/GenBank/DDBJ whole genome shotgun (WGS) entry which is preliminary data.</text>
</comment>
<name>A0A815BM04_9BILA</name>
<keyword evidence="3 7" id="KW-0812">Transmembrane</keyword>